<protein>
    <submittedName>
        <fullName evidence="3">(northern house mosquito) hypothetical protein</fullName>
    </submittedName>
</protein>
<feature type="region of interest" description="Disordered" evidence="1">
    <location>
        <begin position="87"/>
        <end position="109"/>
    </location>
</feature>
<evidence type="ECO:0000313" key="3">
    <source>
        <dbReference type="EMBL" id="CAG6444116.1"/>
    </source>
</evidence>
<feature type="transmembrane region" description="Helical" evidence="2">
    <location>
        <begin position="20"/>
        <end position="46"/>
    </location>
</feature>
<keyword evidence="2" id="KW-1133">Transmembrane helix</keyword>
<reference evidence="3" key="1">
    <citation type="submission" date="2021-05" db="EMBL/GenBank/DDBJ databases">
        <authorList>
            <person name="Alioto T."/>
            <person name="Alioto T."/>
            <person name="Gomez Garrido J."/>
        </authorList>
    </citation>
    <scope>NUCLEOTIDE SEQUENCE</scope>
</reference>
<accession>A0A8D8ER39</accession>
<evidence type="ECO:0000256" key="1">
    <source>
        <dbReference type="SAM" id="MobiDB-lite"/>
    </source>
</evidence>
<keyword evidence="2" id="KW-0812">Transmembrane</keyword>
<dbReference type="EMBL" id="HBUE01002153">
    <property type="protein sequence ID" value="CAG6444116.1"/>
    <property type="molecule type" value="Transcribed_RNA"/>
</dbReference>
<evidence type="ECO:0000256" key="2">
    <source>
        <dbReference type="SAM" id="Phobius"/>
    </source>
</evidence>
<dbReference type="AlphaFoldDB" id="A0A8D8ER39"/>
<proteinExistence type="predicted"/>
<sequence>MLRSLSYYIKSYPYPAFRVLGVCFTLDLVFFLTIFFGVSFTASALFPLLASSIELRNSFLFVVFPTISALLLEPSISASSLEFRLPSASSQHEYDSEMSNASTLGNVSM</sequence>
<name>A0A8D8ER39_CULPI</name>
<organism evidence="3">
    <name type="scientific">Culex pipiens</name>
    <name type="common">House mosquito</name>
    <dbReference type="NCBI Taxonomy" id="7175"/>
    <lineage>
        <taxon>Eukaryota</taxon>
        <taxon>Metazoa</taxon>
        <taxon>Ecdysozoa</taxon>
        <taxon>Arthropoda</taxon>
        <taxon>Hexapoda</taxon>
        <taxon>Insecta</taxon>
        <taxon>Pterygota</taxon>
        <taxon>Neoptera</taxon>
        <taxon>Endopterygota</taxon>
        <taxon>Diptera</taxon>
        <taxon>Nematocera</taxon>
        <taxon>Culicoidea</taxon>
        <taxon>Culicidae</taxon>
        <taxon>Culicinae</taxon>
        <taxon>Culicini</taxon>
        <taxon>Culex</taxon>
        <taxon>Culex</taxon>
    </lineage>
</organism>
<keyword evidence="2" id="KW-0472">Membrane</keyword>